<accession>A0A6J4QP73</accession>
<sequence>MLRATLSPAGCALAAGAVFPELRGINSKRHPEDEGVTEALLLPHSHRTGARLATELLYP</sequence>
<protein>
    <submittedName>
        <fullName evidence="1">Uncharacterized protein</fullName>
    </submittedName>
</protein>
<reference evidence="1" key="1">
    <citation type="submission" date="2020-02" db="EMBL/GenBank/DDBJ databases">
        <authorList>
            <person name="Meier V. D."/>
        </authorList>
    </citation>
    <scope>NUCLEOTIDE SEQUENCE</scope>
    <source>
        <strain evidence="1">AVDCRST_MAG14</strain>
    </source>
</reference>
<organism evidence="1">
    <name type="scientific">uncultured Rubrobacteraceae bacterium</name>
    <dbReference type="NCBI Taxonomy" id="349277"/>
    <lineage>
        <taxon>Bacteria</taxon>
        <taxon>Bacillati</taxon>
        <taxon>Actinomycetota</taxon>
        <taxon>Rubrobacteria</taxon>
        <taxon>Rubrobacterales</taxon>
        <taxon>Rubrobacteraceae</taxon>
        <taxon>environmental samples</taxon>
    </lineage>
</organism>
<proteinExistence type="predicted"/>
<gene>
    <name evidence="1" type="ORF">AVDCRST_MAG14-879</name>
</gene>
<name>A0A6J4QP73_9ACTN</name>
<dbReference type="EMBL" id="CADCVG010000038">
    <property type="protein sequence ID" value="CAA9450718.1"/>
    <property type="molecule type" value="Genomic_DNA"/>
</dbReference>
<dbReference type="AlphaFoldDB" id="A0A6J4QP73"/>
<evidence type="ECO:0000313" key="1">
    <source>
        <dbReference type="EMBL" id="CAA9450718.1"/>
    </source>
</evidence>